<dbReference type="AlphaFoldDB" id="A7T492"/>
<sequence>PEDFSFPNVPGIFEIGCLDYVLMIGEKLLTKGSTRHEEASSTRHEEANGFSDTWDFSVSYKPEDFSFPKVPGIFEIGCLDYVLMIGEKLLTKDGFSDTWDFSVSYKPEDFSFPNVPGIFEIGCLDYVLMIGEKLLTKGSTRHEEANGFSDTWDFSVSYKVAHATKKQPEDFSFPKPEDFSFPNVPGIFEIGCLDYVLMIGEKLLTKAIMFLHLKIANHTRAKPEDFSFPKVPGIFEIGCLDYVLMIGEKLLTKGKNFPAQEILYEQPTGFRGRKMKKMKNRECLNQGSIQSRPETSTSGLVPLDILDFSVCYKVGHATKRQVAHATKKQPEDFSFPNVPGIFEIGCLDYVLMIGEKLLTKGSTRHEEAREKLLTKGKNFPAQEILYEQPTGFIGHPFPLFPNIQYTTWGDLACWGSTRHVEANGFSDTWDFSVSYKPEDFSFPKPEDFSFPKPEDFSFPKPEDFSFPNVLGIFEIGCLDYVLMIGEKLLTKGSTRHEEASELKNQFQGPCSSFSTNIADGFSDTWDFSVSYKPEDFSFPNVLGIFEIGCLDYVLMIGEKLLTKGSTRHEEANGFSDTWDFSVSYKPEDFSFPKVPGIFEIGCLDYVLMIGEKLLTKGSTRHEEATIMFLHLKIANHTRAKVYLHTS</sequence>
<organism evidence="1 2">
    <name type="scientific">Nematostella vectensis</name>
    <name type="common">Starlet sea anemone</name>
    <dbReference type="NCBI Taxonomy" id="45351"/>
    <lineage>
        <taxon>Eukaryota</taxon>
        <taxon>Metazoa</taxon>
        <taxon>Cnidaria</taxon>
        <taxon>Anthozoa</taxon>
        <taxon>Hexacorallia</taxon>
        <taxon>Actiniaria</taxon>
        <taxon>Edwardsiidae</taxon>
        <taxon>Nematostella</taxon>
    </lineage>
</organism>
<evidence type="ECO:0000313" key="1">
    <source>
        <dbReference type="EMBL" id="EDO29221.1"/>
    </source>
</evidence>
<reference evidence="1 2" key="1">
    <citation type="journal article" date="2007" name="Science">
        <title>Sea anemone genome reveals ancestral eumetazoan gene repertoire and genomic organization.</title>
        <authorList>
            <person name="Putnam N.H."/>
            <person name="Srivastava M."/>
            <person name="Hellsten U."/>
            <person name="Dirks B."/>
            <person name="Chapman J."/>
            <person name="Salamov A."/>
            <person name="Terry A."/>
            <person name="Shapiro H."/>
            <person name="Lindquist E."/>
            <person name="Kapitonov V.V."/>
            <person name="Jurka J."/>
            <person name="Genikhovich G."/>
            <person name="Grigoriev I.V."/>
            <person name="Lucas S.M."/>
            <person name="Steele R.E."/>
            <person name="Finnerty J.R."/>
            <person name="Technau U."/>
            <person name="Martindale M.Q."/>
            <person name="Rokhsar D.S."/>
        </authorList>
    </citation>
    <scope>NUCLEOTIDE SEQUENCE [LARGE SCALE GENOMIC DNA]</scope>
    <source>
        <strain evidence="2">CH2 X CH6</strain>
    </source>
</reference>
<dbReference type="EMBL" id="DS470810">
    <property type="protein sequence ID" value="EDO29221.1"/>
    <property type="molecule type" value="Genomic_DNA"/>
</dbReference>
<protein>
    <submittedName>
        <fullName evidence="1">Uncharacterized protein</fullName>
    </submittedName>
</protein>
<dbReference type="HOGENOM" id="CLU_424295_0_0_1"/>
<evidence type="ECO:0000313" key="2">
    <source>
        <dbReference type="Proteomes" id="UP000001593"/>
    </source>
</evidence>
<gene>
    <name evidence="1" type="ORF">NEMVEDRAFT_v1g222108</name>
</gene>
<accession>A7T492</accession>
<feature type="non-terminal residue" evidence="1">
    <location>
        <position position="1"/>
    </location>
</feature>
<name>A7T492_NEMVE</name>
<dbReference type="InParanoid" id="A7T492"/>
<dbReference type="Proteomes" id="UP000001593">
    <property type="component" value="Unassembled WGS sequence"/>
</dbReference>
<keyword evidence="2" id="KW-1185">Reference proteome</keyword>
<proteinExistence type="predicted"/>